<name>A0A9W3CEW0_RAPSA</name>
<dbReference type="Proteomes" id="UP000504610">
    <property type="component" value="Chromosome 9"/>
</dbReference>
<evidence type="ECO:0000313" key="2">
    <source>
        <dbReference type="RefSeq" id="XP_056849976.1"/>
    </source>
</evidence>
<dbReference type="RefSeq" id="XP_056849978.1">
    <property type="nucleotide sequence ID" value="XM_056993998.1"/>
</dbReference>
<sequence length="80" mass="9135">MEKMISGDGLVKMISCKHAMRELIRDLSLSYENEMLAKSSHTDSSSPVDLFVNQIKEWTEGNEDSSLLEAIYEPLMRLQN</sequence>
<dbReference type="AlphaFoldDB" id="A0A9W3CEW0"/>
<dbReference type="RefSeq" id="XP_056849979.1">
    <property type="nucleotide sequence ID" value="XM_056993999.1"/>
</dbReference>
<accession>A0A9W3CEW0</accession>
<reference evidence="2 3" key="2">
    <citation type="submission" date="2025-04" db="UniProtKB">
        <authorList>
            <consortium name="RefSeq"/>
        </authorList>
    </citation>
    <scope>IDENTIFICATION</scope>
    <source>
        <tissue evidence="2 3">Leaf</tissue>
    </source>
</reference>
<organism evidence="1 2">
    <name type="scientific">Raphanus sativus</name>
    <name type="common">Radish</name>
    <name type="synonym">Raphanus raphanistrum var. sativus</name>
    <dbReference type="NCBI Taxonomy" id="3726"/>
    <lineage>
        <taxon>Eukaryota</taxon>
        <taxon>Viridiplantae</taxon>
        <taxon>Streptophyta</taxon>
        <taxon>Embryophyta</taxon>
        <taxon>Tracheophyta</taxon>
        <taxon>Spermatophyta</taxon>
        <taxon>Magnoliopsida</taxon>
        <taxon>eudicotyledons</taxon>
        <taxon>Gunneridae</taxon>
        <taxon>Pentapetalae</taxon>
        <taxon>rosids</taxon>
        <taxon>malvids</taxon>
        <taxon>Brassicales</taxon>
        <taxon>Brassicaceae</taxon>
        <taxon>Brassiceae</taxon>
        <taxon>Raphanus</taxon>
    </lineage>
</organism>
<reference evidence="1" key="1">
    <citation type="journal article" date="2019" name="Database">
        <title>The radish genome database (RadishGD): an integrated information resource for radish genomics.</title>
        <authorList>
            <person name="Yu H.J."/>
            <person name="Baek S."/>
            <person name="Lee Y.J."/>
            <person name="Cho A."/>
            <person name="Mun J.H."/>
        </authorList>
    </citation>
    <scope>NUCLEOTIDE SEQUENCE [LARGE SCALE GENOMIC DNA]</scope>
    <source>
        <strain evidence="1">cv. WK10039</strain>
    </source>
</reference>
<evidence type="ECO:0000313" key="4">
    <source>
        <dbReference type="RefSeq" id="XP_056849979.1"/>
    </source>
</evidence>
<proteinExistence type="predicted"/>
<dbReference type="GeneID" id="108827435"/>
<evidence type="ECO:0000313" key="3">
    <source>
        <dbReference type="RefSeq" id="XP_056849978.1"/>
    </source>
</evidence>
<dbReference type="RefSeq" id="XP_056849976.1">
    <property type="nucleotide sequence ID" value="XM_056993996.1"/>
</dbReference>
<evidence type="ECO:0000313" key="1">
    <source>
        <dbReference type="Proteomes" id="UP000504610"/>
    </source>
</evidence>
<dbReference type="KEGG" id="rsz:108827435"/>
<keyword evidence="1" id="KW-1185">Reference proteome</keyword>
<protein>
    <submittedName>
        <fullName evidence="2 3">Uncharacterized protein LOC108827435</fullName>
    </submittedName>
</protein>
<gene>
    <name evidence="2 3 4" type="primary">LOC108827435</name>
</gene>